<evidence type="ECO:0000313" key="1">
    <source>
        <dbReference type="EMBL" id="AHB36130.1"/>
    </source>
</evidence>
<dbReference type="STRING" id="1276258.SAPIS_v1c02840"/>
<sequence length="286" mass="34211">MAERITLRDIVAINDALTHKSYESRNEFLTYVDVIGEYLDETFFKQDAIIERLVHYCEKSARYLNIQITKNENIKLTIKHIADYIKICKKALEKALYSDRDIFDFKIFVEIKSIVRYFLEKTYEYSSLSDYKTLFGINTVEFHQQNETFKYLYTVFDKFTYIARHLNDKYYKNIKSDYNENGLKFFVDFPKDIGFLTNSLIDHEKLTICIETITISKAWHYIRRLRNVLEHDFADPSFKYNISFSIDLLFIIVGRIMIALNKYLKPERQLIETLEKLKEKGETVKE</sequence>
<dbReference type="KEGG" id="sapi:SAPIS_v1c02840"/>
<evidence type="ECO:0000313" key="2">
    <source>
        <dbReference type="Proteomes" id="UP000018550"/>
    </source>
</evidence>
<dbReference type="OrthoDB" id="388595at2"/>
<protein>
    <recommendedName>
        <fullName evidence="3">DUF4145 domain-containing protein</fullName>
    </recommendedName>
</protein>
<organism evidence="1 2">
    <name type="scientific">Spiroplasma apis B31</name>
    <dbReference type="NCBI Taxonomy" id="1276258"/>
    <lineage>
        <taxon>Bacteria</taxon>
        <taxon>Bacillati</taxon>
        <taxon>Mycoplasmatota</taxon>
        <taxon>Mollicutes</taxon>
        <taxon>Entomoplasmatales</taxon>
        <taxon>Spiroplasmataceae</taxon>
        <taxon>Spiroplasma</taxon>
    </lineage>
</organism>
<reference evidence="1 2" key="1">
    <citation type="journal article" date="2014" name="Genome Announc.">
        <title>Complete Genome Sequence of Spiroplasma apis B31T (ATCC 33834), a Bacterium Associated with May Disease of Honeybees (Apis mellifera).</title>
        <authorList>
            <person name="Ku C."/>
            <person name="Lo W.S."/>
            <person name="Chen L.L."/>
            <person name="Kuo C.H."/>
        </authorList>
    </citation>
    <scope>NUCLEOTIDE SEQUENCE [LARGE SCALE GENOMIC DNA]</scope>
    <source>
        <strain evidence="1">B31</strain>
    </source>
</reference>
<name>V5RK08_SPIAP</name>
<dbReference type="AlphaFoldDB" id="V5RK08"/>
<dbReference type="RefSeq" id="WP_023789064.1">
    <property type="nucleotide sequence ID" value="NC_022998.1"/>
</dbReference>
<dbReference type="PATRIC" id="fig|1276258.3.peg.279"/>
<accession>V5RK08</accession>
<gene>
    <name evidence="1" type="ORF">SAPIS_v1c02840</name>
</gene>
<evidence type="ECO:0008006" key="3">
    <source>
        <dbReference type="Google" id="ProtNLM"/>
    </source>
</evidence>
<proteinExistence type="predicted"/>
<dbReference type="EMBL" id="CP006682">
    <property type="protein sequence ID" value="AHB36130.1"/>
    <property type="molecule type" value="Genomic_DNA"/>
</dbReference>
<dbReference type="Proteomes" id="UP000018550">
    <property type="component" value="Chromosome"/>
</dbReference>
<keyword evidence="2" id="KW-1185">Reference proteome</keyword>
<dbReference type="HOGENOM" id="CLU_990108_0_0_14"/>